<name>K0V580_MYCVA</name>
<gene>
    <name evidence="7" type="ORF">MVAC_01445</name>
</gene>
<evidence type="ECO:0000256" key="3">
    <source>
        <dbReference type="ARBA" id="ARBA00023027"/>
    </source>
</evidence>
<dbReference type="PATRIC" id="fig|1194972.3.peg.295"/>
<dbReference type="PIRSF" id="PIRSF000103">
    <property type="entry name" value="HIBADH"/>
    <property type="match status" value="1"/>
</dbReference>
<dbReference type="HOGENOM" id="CLU_035117_1_3_11"/>
<dbReference type="SUPFAM" id="SSF51735">
    <property type="entry name" value="NAD(P)-binding Rossmann-fold domains"/>
    <property type="match status" value="1"/>
</dbReference>
<feature type="domain" description="6-phosphogluconate dehydrogenase NADP-binding" evidence="5">
    <location>
        <begin position="11"/>
        <end position="167"/>
    </location>
</feature>
<dbReference type="InterPro" id="IPR008927">
    <property type="entry name" value="6-PGluconate_DH-like_C_sf"/>
</dbReference>
<dbReference type="InterPro" id="IPR015815">
    <property type="entry name" value="HIBADH-related"/>
</dbReference>
<dbReference type="Gene3D" id="1.10.1040.10">
    <property type="entry name" value="N-(1-d-carboxylethyl)-l-norvaline Dehydrogenase, domain 2"/>
    <property type="match status" value="1"/>
</dbReference>
<dbReference type="Pfam" id="PF14833">
    <property type="entry name" value="NAD_binding_11"/>
    <property type="match status" value="1"/>
</dbReference>
<dbReference type="Gene3D" id="3.40.50.720">
    <property type="entry name" value="NAD(P)-binding Rossmann-like Domain"/>
    <property type="match status" value="1"/>
</dbReference>
<dbReference type="GO" id="GO:0051287">
    <property type="term" value="F:NAD binding"/>
    <property type="evidence" value="ECO:0007669"/>
    <property type="project" value="InterPro"/>
</dbReference>
<dbReference type="AlphaFoldDB" id="K0V580"/>
<reference evidence="7 8" key="1">
    <citation type="journal article" date="2012" name="J. Bacteriol.">
        <title>Complete Genome Sequence of Mycobacterium vaccae Type Strain ATCC 25954.</title>
        <authorList>
            <person name="Ho Y.S."/>
            <person name="Adroub S.A."/>
            <person name="Abadi M."/>
            <person name="Al Alwan B."/>
            <person name="Alkhateeb R."/>
            <person name="Gao G."/>
            <person name="Ragab A."/>
            <person name="Ali S."/>
            <person name="van Soolingen D."/>
            <person name="Bitter W."/>
            <person name="Pain A."/>
            <person name="Abdallah A.M."/>
        </authorList>
    </citation>
    <scope>NUCLEOTIDE SEQUENCE [LARGE SCALE GENOMIC DNA]</scope>
    <source>
        <strain evidence="7 8">ATCC 25954</strain>
    </source>
</reference>
<feature type="domain" description="3-hydroxyisobutyrate dehydrogenase-like NAD-binding" evidence="6">
    <location>
        <begin position="170"/>
        <end position="263"/>
    </location>
</feature>
<keyword evidence="8" id="KW-1185">Reference proteome</keyword>
<dbReference type="EMBL" id="ALQA01000002">
    <property type="protein sequence ID" value="EJZ12705.1"/>
    <property type="molecule type" value="Genomic_DNA"/>
</dbReference>
<keyword evidence="3" id="KW-0520">NAD</keyword>
<evidence type="ECO:0000256" key="1">
    <source>
        <dbReference type="ARBA" id="ARBA00009080"/>
    </source>
</evidence>
<protein>
    <submittedName>
        <fullName evidence="7">6-phosphogluconate dehydrogenase</fullName>
    </submittedName>
</protein>
<sequence length="279" mass="27835">MREEQSNPMSTVGFVGAGRMGAPMVERLVKAGHEVRVLGRSTEKCAAISELGATAVTGLDEVAVGAAVVVICVFTDAQVRETCLDGGLLAAMPADSVLVVHTTGSPRTADLLAAAAPGISVLDAPVSGGPHDIAAGNITLFVGGDATALESARPTLAAYGDPILHVGGLGAGQWVKLLNNAMFAAQLGMLREAASFAAHVGVREDGLLEAVGHGSGASRAAEIAGARGSVQSFIESVGEFLGKDVAVVREVAAEVGGDLGLLEGLLDVVVGAPAGGKPD</sequence>
<evidence type="ECO:0000259" key="6">
    <source>
        <dbReference type="Pfam" id="PF14833"/>
    </source>
</evidence>
<dbReference type="SUPFAM" id="SSF48179">
    <property type="entry name" value="6-phosphogluconate dehydrogenase C-terminal domain-like"/>
    <property type="match status" value="1"/>
</dbReference>
<evidence type="ECO:0000259" key="5">
    <source>
        <dbReference type="Pfam" id="PF03446"/>
    </source>
</evidence>
<dbReference type="Proteomes" id="UP000006072">
    <property type="component" value="Unassembled WGS sequence"/>
</dbReference>
<comment type="caution">
    <text evidence="7">The sequence shown here is derived from an EMBL/GenBank/DDBJ whole genome shotgun (WGS) entry which is preliminary data.</text>
</comment>
<evidence type="ECO:0000256" key="2">
    <source>
        <dbReference type="ARBA" id="ARBA00023002"/>
    </source>
</evidence>
<dbReference type="PANTHER" id="PTHR43060:SF15">
    <property type="entry name" value="3-HYDROXYISOBUTYRATE DEHYDROGENASE-LIKE 1, MITOCHONDRIAL-RELATED"/>
    <property type="match status" value="1"/>
</dbReference>
<dbReference type="GO" id="GO:0050661">
    <property type="term" value="F:NADP binding"/>
    <property type="evidence" value="ECO:0007669"/>
    <property type="project" value="InterPro"/>
</dbReference>
<dbReference type="InterPro" id="IPR006115">
    <property type="entry name" value="6PGDH_NADP-bd"/>
</dbReference>
<dbReference type="PANTHER" id="PTHR43060">
    <property type="entry name" value="3-HYDROXYISOBUTYRATE DEHYDROGENASE-LIKE 1, MITOCHONDRIAL-RELATED"/>
    <property type="match status" value="1"/>
</dbReference>
<keyword evidence="2" id="KW-0560">Oxidoreductase</keyword>
<accession>K0V580</accession>
<dbReference type="InterPro" id="IPR036291">
    <property type="entry name" value="NAD(P)-bd_dom_sf"/>
</dbReference>
<evidence type="ECO:0000313" key="7">
    <source>
        <dbReference type="EMBL" id="EJZ12705.1"/>
    </source>
</evidence>
<evidence type="ECO:0000313" key="8">
    <source>
        <dbReference type="Proteomes" id="UP000006072"/>
    </source>
</evidence>
<organism evidence="7 8">
    <name type="scientific">Mycolicibacterium vaccae ATCC 25954</name>
    <dbReference type="NCBI Taxonomy" id="1194972"/>
    <lineage>
        <taxon>Bacteria</taxon>
        <taxon>Bacillati</taxon>
        <taxon>Actinomycetota</taxon>
        <taxon>Actinomycetes</taxon>
        <taxon>Mycobacteriales</taxon>
        <taxon>Mycobacteriaceae</taxon>
        <taxon>Mycolicibacterium</taxon>
    </lineage>
</organism>
<dbReference type="eggNOG" id="COG2084">
    <property type="taxonomic scope" value="Bacteria"/>
</dbReference>
<evidence type="ECO:0000256" key="4">
    <source>
        <dbReference type="PIRSR" id="PIRSR000103-1"/>
    </source>
</evidence>
<dbReference type="Pfam" id="PF03446">
    <property type="entry name" value="NAD_binding_2"/>
    <property type="match status" value="1"/>
</dbReference>
<proteinExistence type="inferred from homology"/>
<dbReference type="InterPro" id="IPR013328">
    <property type="entry name" value="6PGD_dom2"/>
</dbReference>
<dbReference type="GO" id="GO:0016491">
    <property type="term" value="F:oxidoreductase activity"/>
    <property type="evidence" value="ECO:0007669"/>
    <property type="project" value="UniProtKB-KW"/>
</dbReference>
<feature type="active site" evidence="4">
    <location>
        <position position="176"/>
    </location>
</feature>
<comment type="similarity">
    <text evidence="1">Belongs to the HIBADH-related family.</text>
</comment>
<dbReference type="InterPro" id="IPR029154">
    <property type="entry name" value="HIBADH-like_NADP-bd"/>
</dbReference>